<name>A0A0A0J1P0_9MICO</name>
<dbReference type="eggNOG" id="ENOG5030N64">
    <property type="taxonomic scope" value="Bacteria"/>
</dbReference>
<comment type="caution">
    <text evidence="1">The sequence shown here is derived from an EMBL/GenBank/DDBJ whole genome shotgun (WGS) entry which is preliminary data.</text>
</comment>
<gene>
    <name evidence="1" type="ORF">N802_09890</name>
</gene>
<dbReference type="Pfam" id="PF13826">
    <property type="entry name" value="Monooxy_af470-like"/>
    <property type="match status" value="1"/>
</dbReference>
<dbReference type="Proteomes" id="UP000030002">
    <property type="component" value="Unassembled WGS sequence"/>
</dbReference>
<accession>A0A0A0J1P0</accession>
<dbReference type="EMBL" id="AVPJ01000023">
    <property type="protein sequence ID" value="KGN30067.1"/>
    <property type="molecule type" value="Genomic_DNA"/>
</dbReference>
<reference evidence="1 2" key="1">
    <citation type="submission" date="2013-08" db="EMBL/GenBank/DDBJ databases">
        <title>The genome sequence of Knoellia sinensis.</title>
        <authorList>
            <person name="Zhu W."/>
            <person name="Wang G."/>
        </authorList>
    </citation>
    <scope>NUCLEOTIDE SEQUENCE [LARGE SCALE GENOMIC DNA]</scope>
    <source>
        <strain evidence="1 2">KCTC 19936</strain>
    </source>
</reference>
<evidence type="ECO:0000313" key="2">
    <source>
        <dbReference type="Proteomes" id="UP000030002"/>
    </source>
</evidence>
<keyword evidence="2" id="KW-1185">Reference proteome</keyword>
<dbReference type="OrthoDB" id="7566033at2"/>
<organism evidence="1 2">
    <name type="scientific">Knoellia sinensis KCTC 19936</name>
    <dbReference type="NCBI Taxonomy" id="1385520"/>
    <lineage>
        <taxon>Bacteria</taxon>
        <taxon>Bacillati</taxon>
        <taxon>Actinomycetota</taxon>
        <taxon>Actinomycetes</taxon>
        <taxon>Micrococcales</taxon>
        <taxon>Intrasporangiaceae</taxon>
        <taxon>Knoellia</taxon>
    </lineage>
</organism>
<protein>
    <submittedName>
        <fullName evidence="1">Uncharacterized protein</fullName>
    </submittedName>
</protein>
<proteinExistence type="predicted"/>
<evidence type="ECO:0000313" key="1">
    <source>
        <dbReference type="EMBL" id="KGN30067.1"/>
    </source>
</evidence>
<dbReference type="AlphaFoldDB" id="A0A0A0J1P0"/>
<dbReference type="RefSeq" id="WP_084072334.1">
    <property type="nucleotide sequence ID" value="NZ_AVPJ01000023.1"/>
</dbReference>
<dbReference type="InterPro" id="IPR025444">
    <property type="entry name" value="Monooxy_af470"/>
</dbReference>
<dbReference type="STRING" id="1385520.N802_09890"/>
<sequence>MAEQIVPTTHAHDGEIVVFHIGMTFRKWYRPDLWGPVFAAMPKMLAELERNKAAAARGEEEDLGFLGATTLFGGKGPWVVQWWRSTEHLYSYASSADNAHLPAWRAFNKAARKSPGAVGIWHETYAVPAGHIETFYGNGATIGLGAITGTVPVGRRGRKARERLGSATAASGDVVAPATTSADAGSVRVS</sequence>